<proteinExistence type="predicted"/>
<organism evidence="1 2">
    <name type="scientific">Lentzea alba</name>
    <dbReference type="NCBI Taxonomy" id="2714351"/>
    <lineage>
        <taxon>Bacteria</taxon>
        <taxon>Bacillati</taxon>
        <taxon>Actinomycetota</taxon>
        <taxon>Actinomycetes</taxon>
        <taxon>Pseudonocardiales</taxon>
        <taxon>Pseudonocardiaceae</taxon>
        <taxon>Lentzea</taxon>
    </lineage>
</organism>
<keyword evidence="2" id="KW-1185">Reference proteome</keyword>
<dbReference type="RefSeq" id="WP_166053805.1">
    <property type="nucleotide sequence ID" value="NZ_JAAMPJ010000014.1"/>
</dbReference>
<dbReference type="Proteomes" id="UP000481360">
    <property type="component" value="Unassembled WGS sequence"/>
</dbReference>
<dbReference type="EMBL" id="JAAMPJ010000014">
    <property type="protein sequence ID" value="NGY65008.1"/>
    <property type="molecule type" value="Genomic_DNA"/>
</dbReference>
<sequence>MHLDQSKHRWVVSSGPGDTFALYVRDALGISTPTADAIPPLTPPVPRLHGVTVPETFGAEWDRWWRQSLVTGGAQHVPGRWPAGLPEELVGAHEQWEPDRRSPENTQRRDDARAAFSDLLREVVDQLTEELGHPPVFELDIIEIPVAGQFWRRLTTSKVLVSEELKISRNVLAPLESVLRDLAQ</sequence>
<protein>
    <submittedName>
        <fullName evidence="1">Uncharacterized protein</fullName>
    </submittedName>
</protein>
<comment type="caution">
    <text evidence="1">The sequence shown here is derived from an EMBL/GenBank/DDBJ whole genome shotgun (WGS) entry which is preliminary data.</text>
</comment>
<gene>
    <name evidence="1" type="ORF">G7043_39450</name>
</gene>
<accession>A0A7C9RX22</accession>
<evidence type="ECO:0000313" key="2">
    <source>
        <dbReference type="Proteomes" id="UP000481360"/>
    </source>
</evidence>
<dbReference type="AlphaFoldDB" id="A0A7C9RX22"/>
<reference evidence="1 2" key="1">
    <citation type="submission" date="2020-03" db="EMBL/GenBank/DDBJ databases">
        <title>Isolation and identification of active actinomycetes.</title>
        <authorList>
            <person name="Sun X."/>
        </authorList>
    </citation>
    <scope>NUCLEOTIDE SEQUENCE [LARGE SCALE GENOMIC DNA]</scope>
    <source>
        <strain evidence="1 2">NEAU-D13</strain>
    </source>
</reference>
<evidence type="ECO:0000313" key="1">
    <source>
        <dbReference type="EMBL" id="NGY65008.1"/>
    </source>
</evidence>
<name>A0A7C9RX22_9PSEU</name>